<evidence type="ECO:0000313" key="3">
    <source>
        <dbReference type="Proteomes" id="UP001189429"/>
    </source>
</evidence>
<dbReference type="Proteomes" id="UP001189429">
    <property type="component" value="Unassembled WGS sequence"/>
</dbReference>
<reference evidence="2" key="1">
    <citation type="submission" date="2023-10" db="EMBL/GenBank/DDBJ databases">
        <authorList>
            <person name="Chen Y."/>
            <person name="Shah S."/>
            <person name="Dougan E. K."/>
            <person name="Thang M."/>
            <person name="Chan C."/>
        </authorList>
    </citation>
    <scope>NUCLEOTIDE SEQUENCE [LARGE SCALE GENOMIC DNA]</scope>
</reference>
<keyword evidence="3" id="KW-1185">Reference proteome</keyword>
<dbReference type="EMBL" id="CAUYUJ010014655">
    <property type="protein sequence ID" value="CAK0844343.1"/>
    <property type="molecule type" value="Genomic_DNA"/>
</dbReference>
<organism evidence="2 3">
    <name type="scientific">Prorocentrum cordatum</name>
    <dbReference type="NCBI Taxonomy" id="2364126"/>
    <lineage>
        <taxon>Eukaryota</taxon>
        <taxon>Sar</taxon>
        <taxon>Alveolata</taxon>
        <taxon>Dinophyceae</taxon>
        <taxon>Prorocentrales</taxon>
        <taxon>Prorocentraceae</taxon>
        <taxon>Prorocentrum</taxon>
    </lineage>
</organism>
<proteinExistence type="predicted"/>
<feature type="non-terminal residue" evidence="2">
    <location>
        <position position="118"/>
    </location>
</feature>
<accession>A0ABN9TEW5</accession>
<comment type="caution">
    <text evidence="2">The sequence shown here is derived from an EMBL/GenBank/DDBJ whole genome shotgun (WGS) entry which is preliminary data.</text>
</comment>
<feature type="region of interest" description="Disordered" evidence="1">
    <location>
        <begin position="14"/>
        <end position="34"/>
    </location>
</feature>
<evidence type="ECO:0000313" key="2">
    <source>
        <dbReference type="EMBL" id="CAK0844343.1"/>
    </source>
</evidence>
<protein>
    <submittedName>
        <fullName evidence="2">Uncharacterized protein</fullName>
    </submittedName>
</protein>
<evidence type="ECO:0000256" key="1">
    <source>
        <dbReference type="SAM" id="MobiDB-lite"/>
    </source>
</evidence>
<sequence length="118" mass="12688">MAAAALPDAQAIEVDSVDGARTSATPPWSDVLRVRDPSLRDPKASRELAALAEKGNEALWDTLAGQTVARWTPSDNNSLTRLLSSYLRRSSNSSLPVSLVMVSTMPMMNGFNNVTNIT</sequence>
<name>A0ABN9TEW5_9DINO</name>
<gene>
    <name evidence="2" type="ORF">PCOR1329_LOCUS38451</name>
</gene>